<dbReference type="EMBL" id="CP011450">
    <property type="protein sequence ID" value="AKH18766.1"/>
    <property type="molecule type" value="Genomic_DNA"/>
</dbReference>
<proteinExistence type="predicted"/>
<dbReference type="OrthoDB" id="7511045at2"/>
<dbReference type="KEGG" id="ssan:NX02_p0625"/>
<evidence type="ECO:0000313" key="2">
    <source>
        <dbReference type="Proteomes" id="UP000018851"/>
    </source>
</evidence>
<dbReference type="Proteomes" id="UP000018851">
    <property type="component" value="Plasmid pNXO2"/>
</dbReference>
<reference evidence="1 2" key="1">
    <citation type="submission" date="2015-05" db="EMBL/GenBank/DDBJ databases">
        <title>Plasmid of Sphingomonas sanxanigenens NX02.</title>
        <authorList>
            <person name="Huang H."/>
            <person name="Ma T."/>
        </authorList>
    </citation>
    <scope>NUCLEOTIDE SEQUENCE [LARGE SCALE GENOMIC DNA]</scope>
    <source>
        <strain evidence="1 2">NX02</strain>
        <plasmid evidence="2">Plasmid pNXO2</plasmid>
    </source>
</reference>
<accession>A0A0F7JQE7</accession>
<evidence type="ECO:0008006" key="3">
    <source>
        <dbReference type="Google" id="ProtNLM"/>
    </source>
</evidence>
<keyword evidence="1" id="KW-0614">Plasmid</keyword>
<geneLocation type="plasmid" evidence="1 2">
    <name>pNXO2</name>
</geneLocation>
<dbReference type="RefSeq" id="WP_047100462.1">
    <property type="nucleotide sequence ID" value="NZ_CP011450.1"/>
</dbReference>
<dbReference type="AlphaFoldDB" id="A0A0F7JQE7"/>
<organism evidence="1 2">
    <name type="scientific">Sphingomonas sanxanigenens DSM 19645 = NX02</name>
    <dbReference type="NCBI Taxonomy" id="1123269"/>
    <lineage>
        <taxon>Bacteria</taxon>
        <taxon>Pseudomonadati</taxon>
        <taxon>Pseudomonadota</taxon>
        <taxon>Alphaproteobacteria</taxon>
        <taxon>Sphingomonadales</taxon>
        <taxon>Sphingomonadaceae</taxon>
        <taxon>Sphingomonas</taxon>
    </lineage>
</organism>
<protein>
    <recommendedName>
        <fullName evidence="3">SGNH hydrolase-type esterase domain-containing protein</fullName>
    </recommendedName>
</protein>
<keyword evidence="2" id="KW-1185">Reference proteome</keyword>
<sequence length="134" mass="14933">MFECLILGDSTGVGTAQAINARYERHCDVQAAERATAAQVLSWRRPGKRYNTCIFSMGSNDMAGPALAARLAEIRAQFCFNRVIWLLPYARPQAYTVSSVAARFGDETLDLGRFRSRDGVHPSRYMDVAEALLR</sequence>
<name>A0A0F7JQE7_9SPHN</name>
<evidence type="ECO:0000313" key="1">
    <source>
        <dbReference type="EMBL" id="AKH18766.1"/>
    </source>
</evidence>
<gene>
    <name evidence="1" type="ORF">NX02_p0625</name>
</gene>